<protein>
    <submittedName>
        <fullName evidence="1">Uncharacterized protein</fullName>
    </submittedName>
</protein>
<gene>
    <name evidence="1" type="ORF">B0T14DRAFT_91241</name>
</gene>
<comment type="caution">
    <text evidence="1">The sequence shown here is derived from an EMBL/GenBank/DDBJ whole genome shotgun (WGS) entry which is preliminary data.</text>
</comment>
<dbReference type="Proteomes" id="UP001175000">
    <property type="component" value="Unassembled WGS sequence"/>
</dbReference>
<organism evidence="1 2">
    <name type="scientific">Immersiella caudata</name>
    <dbReference type="NCBI Taxonomy" id="314043"/>
    <lineage>
        <taxon>Eukaryota</taxon>
        <taxon>Fungi</taxon>
        <taxon>Dikarya</taxon>
        <taxon>Ascomycota</taxon>
        <taxon>Pezizomycotina</taxon>
        <taxon>Sordariomycetes</taxon>
        <taxon>Sordariomycetidae</taxon>
        <taxon>Sordariales</taxon>
        <taxon>Lasiosphaeriaceae</taxon>
        <taxon>Immersiella</taxon>
    </lineage>
</organism>
<evidence type="ECO:0000313" key="1">
    <source>
        <dbReference type="EMBL" id="KAK0626024.1"/>
    </source>
</evidence>
<name>A0AA39X2D0_9PEZI</name>
<evidence type="ECO:0000313" key="2">
    <source>
        <dbReference type="Proteomes" id="UP001175000"/>
    </source>
</evidence>
<keyword evidence="2" id="KW-1185">Reference proteome</keyword>
<dbReference type="AlphaFoldDB" id="A0AA39X2D0"/>
<accession>A0AA39X2D0</accession>
<dbReference type="EMBL" id="JAULSU010000002">
    <property type="protein sequence ID" value="KAK0626024.1"/>
    <property type="molecule type" value="Genomic_DNA"/>
</dbReference>
<reference evidence="1" key="1">
    <citation type="submission" date="2023-06" db="EMBL/GenBank/DDBJ databases">
        <title>Genome-scale phylogeny and comparative genomics of the fungal order Sordariales.</title>
        <authorList>
            <consortium name="Lawrence Berkeley National Laboratory"/>
            <person name="Hensen N."/>
            <person name="Bonometti L."/>
            <person name="Westerberg I."/>
            <person name="Brannstrom I.O."/>
            <person name="Guillou S."/>
            <person name="Cros-Aarteil S."/>
            <person name="Calhoun S."/>
            <person name="Haridas S."/>
            <person name="Kuo A."/>
            <person name="Mondo S."/>
            <person name="Pangilinan J."/>
            <person name="Riley R."/>
            <person name="Labutti K."/>
            <person name="Andreopoulos B."/>
            <person name="Lipzen A."/>
            <person name="Chen C."/>
            <person name="Yanf M."/>
            <person name="Daum C."/>
            <person name="Ng V."/>
            <person name="Clum A."/>
            <person name="Steindorff A."/>
            <person name="Ohm R."/>
            <person name="Martin F."/>
            <person name="Silar P."/>
            <person name="Natvig D."/>
            <person name="Lalanne C."/>
            <person name="Gautier V."/>
            <person name="Ament-Velasquez S.L."/>
            <person name="Kruys A."/>
            <person name="Hutchinson M.I."/>
            <person name="Powell A.J."/>
            <person name="Barry K."/>
            <person name="Miller A.N."/>
            <person name="Grigoriev I.V."/>
            <person name="Debuchy R."/>
            <person name="Gladieux P."/>
            <person name="Thoren M.H."/>
            <person name="Johannesson H."/>
        </authorList>
    </citation>
    <scope>NUCLEOTIDE SEQUENCE</scope>
    <source>
        <strain evidence="1">CBS 606.72</strain>
    </source>
</reference>
<sequence>MDQSMRKSPHPRSSGFPAYLLQARSYLEAFPEAFSIRFRYKSSGCRYQYHPPTKSFIPATTVVVASCLQAAYCELITPPPVRSTNHASRHRSSSTDVGAGMMIPFHALFWAKCFVSPRVCRIPRFQNEYGGVLSAVMRDGQRASGLTDGVSEVQRCASPRIRFAADLGRNGLGDGVGDGEVSTPMRVLLSPLAHSPTVTLSL</sequence>
<proteinExistence type="predicted"/>